<dbReference type="RefSeq" id="WP_258818987.1">
    <property type="nucleotide sequence ID" value="NZ_JANUGW010000021.1"/>
</dbReference>
<dbReference type="InterPro" id="IPR054597">
    <property type="entry name" value="FeeM_cat"/>
</dbReference>
<dbReference type="InterPro" id="IPR000182">
    <property type="entry name" value="GNAT_dom"/>
</dbReference>
<dbReference type="Proteomes" id="UP001204151">
    <property type="component" value="Unassembled WGS sequence"/>
</dbReference>
<name>A0ABT1ZXU4_9BURK</name>
<evidence type="ECO:0000256" key="1">
    <source>
        <dbReference type="SAM" id="MobiDB-lite"/>
    </source>
</evidence>
<comment type="caution">
    <text evidence="3">The sequence shown here is derived from an EMBL/GenBank/DDBJ whole genome shotgun (WGS) entry which is preliminary data.</text>
</comment>
<accession>A0ABT1ZXU4</accession>
<evidence type="ECO:0000313" key="3">
    <source>
        <dbReference type="EMBL" id="MCS0584434.1"/>
    </source>
</evidence>
<evidence type="ECO:0000259" key="2">
    <source>
        <dbReference type="PROSITE" id="PS51186"/>
    </source>
</evidence>
<protein>
    <submittedName>
        <fullName evidence="3">N-acetyltransferase</fullName>
    </submittedName>
</protein>
<feature type="compositionally biased region" description="Basic and acidic residues" evidence="1">
    <location>
        <begin position="1"/>
        <end position="11"/>
    </location>
</feature>
<evidence type="ECO:0000313" key="4">
    <source>
        <dbReference type="Proteomes" id="UP001204151"/>
    </source>
</evidence>
<reference evidence="3 4" key="1">
    <citation type="submission" date="2022-08" db="EMBL/GenBank/DDBJ databases">
        <title>Reclassification of Massilia species as members of the genera Telluria, Duganella, Pseudoduganella, Mokoshia gen. nov. and Zemynaea gen. nov. using orthogonal and non-orthogonal genome-based approaches.</title>
        <authorList>
            <person name="Bowman J.P."/>
        </authorList>
    </citation>
    <scope>NUCLEOTIDE SEQUENCE [LARGE SCALE GENOMIC DNA]</scope>
    <source>
        <strain evidence="3 4">JCM 31316</strain>
    </source>
</reference>
<dbReference type="PROSITE" id="PS51186">
    <property type="entry name" value="GNAT"/>
    <property type="match status" value="1"/>
</dbReference>
<sequence length="258" mass="29402">MTTFDDFKDPEGVSAASLSDAHDFSDRDNMTPSQYEDVIVNHDSYGIRLTDTADGRNSASMLINKMYAWRGYAGTHQFSDDPNRITLTATDKGDVVGTLTIGIDSPIGLMADQIFKEELDAHRNLGARLCEFTKLAFDPSVRSKTSLANLFHLAVIYARDIHQCTDIVIEVNPRHRRFYERMLGFKQEGELKINPRVEAPAYLLRVNLEFVTEQIQKYGGTFSADNNVSERSFYPYFFSPREERGIINRLLRMDEQHA</sequence>
<proteinExistence type="predicted"/>
<organism evidence="3 4">
    <name type="scientific">Massilia pinisoli</name>
    <dbReference type="NCBI Taxonomy" id="1772194"/>
    <lineage>
        <taxon>Bacteria</taxon>
        <taxon>Pseudomonadati</taxon>
        <taxon>Pseudomonadota</taxon>
        <taxon>Betaproteobacteria</taxon>
        <taxon>Burkholderiales</taxon>
        <taxon>Oxalobacteraceae</taxon>
        <taxon>Telluria group</taxon>
        <taxon>Massilia</taxon>
    </lineage>
</organism>
<feature type="compositionally biased region" description="Basic and acidic residues" evidence="1">
    <location>
        <begin position="20"/>
        <end position="29"/>
    </location>
</feature>
<feature type="domain" description="N-acetyltransferase" evidence="2">
    <location>
        <begin position="45"/>
        <end position="209"/>
    </location>
</feature>
<dbReference type="EMBL" id="JANUGW010000021">
    <property type="protein sequence ID" value="MCS0584434.1"/>
    <property type="molecule type" value="Genomic_DNA"/>
</dbReference>
<keyword evidence="4" id="KW-1185">Reference proteome</keyword>
<dbReference type="InterPro" id="IPR016181">
    <property type="entry name" value="Acyl_CoA_acyltransferase"/>
</dbReference>
<dbReference type="Gene3D" id="3.40.630.30">
    <property type="match status" value="1"/>
</dbReference>
<dbReference type="Pfam" id="PF21926">
    <property type="entry name" value="FeeM"/>
    <property type="match status" value="1"/>
</dbReference>
<feature type="region of interest" description="Disordered" evidence="1">
    <location>
        <begin position="1"/>
        <end position="30"/>
    </location>
</feature>
<dbReference type="SUPFAM" id="SSF55729">
    <property type="entry name" value="Acyl-CoA N-acyltransferases (Nat)"/>
    <property type="match status" value="1"/>
</dbReference>
<gene>
    <name evidence="3" type="ORF">NX784_22845</name>
</gene>